<evidence type="ECO:0000313" key="1">
    <source>
        <dbReference type="EMBL" id="UUV21363.1"/>
    </source>
</evidence>
<dbReference type="EMBL" id="CP102382">
    <property type="protein sequence ID" value="UUV21363.1"/>
    <property type="molecule type" value="Genomic_DNA"/>
</dbReference>
<organism evidence="1 2">
    <name type="scientific">Paenimyroides aestuarii</name>
    <dbReference type="NCBI Taxonomy" id="2968490"/>
    <lineage>
        <taxon>Bacteria</taxon>
        <taxon>Pseudomonadati</taxon>
        <taxon>Bacteroidota</taxon>
        <taxon>Flavobacteriia</taxon>
        <taxon>Flavobacteriales</taxon>
        <taxon>Flavobacteriaceae</taxon>
        <taxon>Paenimyroides</taxon>
    </lineage>
</organism>
<dbReference type="PROSITE" id="PS51257">
    <property type="entry name" value="PROKAR_LIPOPROTEIN"/>
    <property type="match status" value="1"/>
</dbReference>
<dbReference type="RefSeq" id="WP_257499290.1">
    <property type="nucleotide sequence ID" value="NZ_CP102382.1"/>
</dbReference>
<sequence length="251" mass="29599">MKNLVLLLFIFIIIACSNDDFLRSDLDRQRTNEVVETPPLGKKIKKMTDRFGEHHYYYNSSGFIDSIYSRYRGQNSSGFDSFSIHKFNYNKGNKLISIVNIHAEGSIESPINEYESNNHFTYNKSNQIIQEHLYIKATGSTQTTKYEYNNDGSVKSNNKYYLNENLIVEKSNNEIYTYSYNDRTNPFYNIYTKAYKAIKSIDKNDRILIERTADGGTSYAEYFITYDNDNYKVNEHLKYPVVDFYSTYEYY</sequence>
<gene>
    <name evidence="1" type="ORF">NPX36_13690</name>
</gene>
<keyword evidence="2" id="KW-1185">Reference proteome</keyword>
<name>A0ABY5NS54_9FLAO</name>
<dbReference type="Proteomes" id="UP001317001">
    <property type="component" value="Chromosome"/>
</dbReference>
<proteinExistence type="predicted"/>
<reference evidence="1 2" key="1">
    <citation type="submission" date="2022-08" db="EMBL/GenBank/DDBJ databases">
        <title>Myroides zhujiangensis sp. nov., a novel bacterium isolated from sediment in the Pearl River Estuary.</title>
        <authorList>
            <person name="Cui L."/>
        </authorList>
    </citation>
    <scope>NUCLEOTIDE SEQUENCE [LARGE SCALE GENOMIC DNA]</scope>
    <source>
        <strain evidence="1 2">SCSIO 72103</strain>
    </source>
</reference>
<evidence type="ECO:0000313" key="2">
    <source>
        <dbReference type="Proteomes" id="UP001317001"/>
    </source>
</evidence>
<accession>A0ABY5NS54</accession>
<evidence type="ECO:0008006" key="3">
    <source>
        <dbReference type="Google" id="ProtNLM"/>
    </source>
</evidence>
<protein>
    <recommendedName>
        <fullName evidence="3">YD repeat-containing protein</fullName>
    </recommendedName>
</protein>